<evidence type="ECO:0000313" key="2">
    <source>
        <dbReference type="EMBL" id="ESQ51874.1"/>
    </source>
</evidence>
<dbReference type="OMA" id="VNDEMYL"/>
<dbReference type="CDD" id="cd00121">
    <property type="entry name" value="MATH"/>
    <property type="match status" value="2"/>
</dbReference>
<dbReference type="Pfam" id="PF22486">
    <property type="entry name" value="MATH_2"/>
    <property type="match status" value="2"/>
</dbReference>
<dbReference type="Proteomes" id="UP000030689">
    <property type="component" value="Unassembled WGS sequence"/>
</dbReference>
<dbReference type="SMART" id="SM00061">
    <property type="entry name" value="MATH"/>
    <property type="match status" value="2"/>
</dbReference>
<proteinExistence type="predicted"/>
<dbReference type="SUPFAM" id="SSF49599">
    <property type="entry name" value="TRAF domain-like"/>
    <property type="match status" value="2"/>
</dbReference>
<dbReference type="EMBL" id="KI517385">
    <property type="protein sequence ID" value="ESQ51874.1"/>
    <property type="molecule type" value="Genomic_DNA"/>
</dbReference>
<dbReference type="PANTHER" id="PTHR46162:SF40">
    <property type="entry name" value="TRAF-LIKE FAMILY PROTEIN"/>
    <property type="match status" value="1"/>
</dbReference>
<evidence type="ECO:0000313" key="3">
    <source>
        <dbReference type="Proteomes" id="UP000030689"/>
    </source>
</evidence>
<protein>
    <recommendedName>
        <fullName evidence="1">MATH domain-containing protein</fullName>
    </recommendedName>
</protein>
<organism evidence="2 3">
    <name type="scientific">Eutrema salsugineum</name>
    <name type="common">Saltwater cress</name>
    <name type="synonym">Sisymbrium salsugineum</name>
    <dbReference type="NCBI Taxonomy" id="72664"/>
    <lineage>
        <taxon>Eukaryota</taxon>
        <taxon>Viridiplantae</taxon>
        <taxon>Streptophyta</taxon>
        <taxon>Embryophyta</taxon>
        <taxon>Tracheophyta</taxon>
        <taxon>Spermatophyta</taxon>
        <taxon>Magnoliopsida</taxon>
        <taxon>eudicotyledons</taxon>
        <taxon>Gunneridae</taxon>
        <taxon>Pentapetalae</taxon>
        <taxon>rosids</taxon>
        <taxon>malvids</taxon>
        <taxon>Brassicales</taxon>
        <taxon>Brassicaceae</taxon>
        <taxon>Eutremeae</taxon>
        <taxon>Eutrema</taxon>
    </lineage>
</organism>
<reference evidence="2 3" key="1">
    <citation type="journal article" date="2013" name="Front. Plant Sci.">
        <title>The Reference Genome of the Halophytic Plant Eutrema salsugineum.</title>
        <authorList>
            <person name="Yang R."/>
            <person name="Jarvis D.E."/>
            <person name="Chen H."/>
            <person name="Beilstein M.A."/>
            <person name="Grimwood J."/>
            <person name="Jenkins J."/>
            <person name="Shu S."/>
            <person name="Prochnik S."/>
            <person name="Xin M."/>
            <person name="Ma C."/>
            <person name="Schmutz J."/>
            <person name="Wing R.A."/>
            <person name="Mitchell-Olds T."/>
            <person name="Schumaker K.S."/>
            <person name="Wang X."/>
        </authorList>
    </citation>
    <scope>NUCLEOTIDE SEQUENCE [LARGE SCALE GENOMIC DNA]</scope>
</reference>
<dbReference type="Gene3D" id="2.60.210.10">
    <property type="entry name" value="Apoptosis, Tumor Necrosis Factor Receptor Associated Protein 2, Chain A"/>
    <property type="match status" value="2"/>
</dbReference>
<keyword evidence="3" id="KW-1185">Reference proteome</keyword>
<dbReference type="Gramene" id="ESQ51874">
    <property type="protein sequence ID" value="ESQ51874"/>
    <property type="gene ID" value="EUTSA_v10016948mg"/>
</dbReference>
<dbReference type="OrthoDB" id="192247at2759"/>
<dbReference type="PROSITE" id="PS50144">
    <property type="entry name" value="MATH"/>
    <property type="match status" value="2"/>
</dbReference>
<feature type="domain" description="MATH" evidence="1">
    <location>
        <begin position="177"/>
        <end position="310"/>
    </location>
</feature>
<sequence length="319" mass="36882">MSLTVEENIKAQLEVRKNAHIMLVDGMSKLKTHKVKEVQSSVFNVSGLKWKLIVYPAGEDGTKEYLSFYLKIKDKKSLGPNWEVKCSFKLTIVPQNGFNRCQSSEWLTESYNANQRIIGEDSFISYEELKKKYLVNDKVVFCADITDVRPNFPVTNTIPRTIGTAERITLTEVSKKDSRFTWKITQFSSFDVGDYHFSNEFKLGQRRWKLKMFPKGCGTGKGSYLSLFLTVGDFVTADPMAKTLAVYKLRLLDQFKRNHYETNSCNKWFTTNPDIIRTGWGWHQFMRLNELQNASRGFLVNDEMYLGVEFILLSTTENL</sequence>
<dbReference type="InterPro" id="IPR008974">
    <property type="entry name" value="TRAF-like"/>
</dbReference>
<accession>V4M6F9</accession>
<gene>
    <name evidence="2" type="ORF">EUTSA_v10016948mg</name>
</gene>
<dbReference type="PANTHER" id="PTHR46162">
    <property type="entry name" value="TRAF-LIKE FAMILY PROTEIN"/>
    <property type="match status" value="1"/>
</dbReference>
<evidence type="ECO:0000259" key="1">
    <source>
        <dbReference type="PROSITE" id="PS50144"/>
    </source>
</evidence>
<dbReference type="eggNOG" id="KOG1987">
    <property type="taxonomic scope" value="Eukaryota"/>
</dbReference>
<name>V4M6F9_EUTSA</name>
<feature type="domain" description="MATH" evidence="1">
    <location>
        <begin position="17"/>
        <end position="145"/>
    </location>
</feature>
<dbReference type="AlphaFoldDB" id="V4M6F9"/>
<dbReference type="InterPro" id="IPR002083">
    <property type="entry name" value="MATH/TRAF_dom"/>
</dbReference>